<sequence>MASVADLVPKALTAGAVQRLAAAYAGVFPGRAVRAMVEDSYLPLAAYARVPNHLPRPAGRFAAQRLDPLAHSSADAAERGARALFVCTANSGRSESAAALFNHRAQGTAHAWSAGTAPATEIEHAVVARCARSAWTPARSSSSPSAPRRSRLPTSSSPSAAPTHRRCSKTEHP</sequence>
<dbReference type="Pfam" id="PF21234">
    <property type="entry name" value="Phosphatase-like_N"/>
    <property type="match status" value="1"/>
</dbReference>
<dbReference type="Gene3D" id="1.10.8.1060">
    <property type="entry name" value="Corynebacterium glutamicum thioredoxin-dependent arsenate reductase, N-terminal domain"/>
    <property type="match status" value="1"/>
</dbReference>
<gene>
    <name evidence="4" type="ORF">LZ495_30115</name>
</gene>
<organism evidence="4 5">
    <name type="scientific">Yinghuangia soli</name>
    <dbReference type="NCBI Taxonomy" id="2908204"/>
    <lineage>
        <taxon>Bacteria</taxon>
        <taxon>Bacillati</taxon>
        <taxon>Actinomycetota</taxon>
        <taxon>Actinomycetes</taxon>
        <taxon>Kitasatosporales</taxon>
        <taxon>Streptomycetaceae</taxon>
        <taxon>Yinghuangia</taxon>
    </lineage>
</organism>
<dbReference type="RefSeq" id="WP_235056103.1">
    <property type="nucleotide sequence ID" value="NZ_JAKFHA010000024.1"/>
</dbReference>
<evidence type="ECO:0000313" key="4">
    <source>
        <dbReference type="EMBL" id="MCF2531449.1"/>
    </source>
</evidence>
<dbReference type="Gene3D" id="3.40.50.2300">
    <property type="match status" value="1"/>
</dbReference>
<reference evidence="4" key="1">
    <citation type="submission" date="2022-01" db="EMBL/GenBank/DDBJ databases">
        <title>Genome-Based Taxonomic Classification of the Phylum Actinobacteria.</title>
        <authorList>
            <person name="Gao Y."/>
        </authorList>
    </citation>
    <scope>NUCLEOTIDE SEQUENCE</scope>
    <source>
        <strain evidence="4">KLBMP 8922</strain>
    </source>
</reference>
<proteinExistence type="predicted"/>
<comment type="caution">
    <text evidence="4">The sequence shown here is derived from an EMBL/GenBank/DDBJ whole genome shotgun (WGS) entry which is preliminary data.</text>
</comment>
<dbReference type="AlphaFoldDB" id="A0AA41U6Z1"/>
<feature type="domain" description="Protein-tyrosine-phosphatase-like N-terminal" evidence="3">
    <location>
        <begin position="16"/>
        <end position="70"/>
    </location>
</feature>
<evidence type="ECO:0000259" key="2">
    <source>
        <dbReference type="Pfam" id="PF01451"/>
    </source>
</evidence>
<dbReference type="InterPro" id="IPR023485">
    <property type="entry name" value="Ptyr_pPase"/>
</dbReference>
<evidence type="ECO:0000256" key="1">
    <source>
        <dbReference type="SAM" id="MobiDB-lite"/>
    </source>
</evidence>
<feature type="compositionally biased region" description="Low complexity" evidence="1">
    <location>
        <begin position="134"/>
        <end position="162"/>
    </location>
</feature>
<keyword evidence="5" id="KW-1185">Reference proteome</keyword>
<accession>A0AA41U6Z1</accession>
<dbReference type="Proteomes" id="UP001165378">
    <property type="component" value="Unassembled WGS sequence"/>
</dbReference>
<dbReference type="SUPFAM" id="SSF52788">
    <property type="entry name" value="Phosphotyrosine protein phosphatases I"/>
    <property type="match status" value="1"/>
</dbReference>
<dbReference type="NCBIfam" id="NF046112">
    <property type="entry name" value="MSMEG_6209_Nter"/>
    <property type="match status" value="1"/>
</dbReference>
<protein>
    <recommendedName>
        <fullName evidence="6">Protein-tyrosine-phosphatase</fullName>
    </recommendedName>
</protein>
<dbReference type="Pfam" id="PF01451">
    <property type="entry name" value="LMWPc"/>
    <property type="match status" value="1"/>
</dbReference>
<evidence type="ECO:0000259" key="3">
    <source>
        <dbReference type="Pfam" id="PF21234"/>
    </source>
</evidence>
<name>A0AA41U6Z1_9ACTN</name>
<evidence type="ECO:0000313" key="5">
    <source>
        <dbReference type="Proteomes" id="UP001165378"/>
    </source>
</evidence>
<evidence type="ECO:0008006" key="6">
    <source>
        <dbReference type="Google" id="ProtNLM"/>
    </source>
</evidence>
<feature type="domain" description="Phosphotyrosine protein phosphatase I" evidence="2">
    <location>
        <begin position="84"/>
        <end position="131"/>
    </location>
</feature>
<dbReference type="EMBL" id="JAKFHA010000024">
    <property type="protein sequence ID" value="MCF2531449.1"/>
    <property type="molecule type" value="Genomic_DNA"/>
</dbReference>
<dbReference type="InterPro" id="IPR036196">
    <property type="entry name" value="Ptyr_pPase_sf"/>
</dbReference>
<feature type="region of interest" description="Disordered" evidence="1">
    <location>
        <begin position="134"/>
        <end position="173"/>
    </location>
</feature>
<dbReference type="InterPro" id="IPR048716">
    <property type="entry name" value="Phosphatase-like_N"/>
</dbReference>